<dbReference type="InterPro" id="IPR014729">
    <property type="entry name" value="Rossmann-like_a/b/a_fold"/>
</dbReference>
<keyword evidence="4" id="KW-1185">Reference proteome</keyword>
<dbReference type="PRINTS" id="PR01438">
    <property type="entry name" value="UNVRSLSTRESS"/>
</dbReference>
<dbReference type="PANTHER" id="PTHR46553">
    <property type="entry name" value="ADENINE NUCLEOTIDE ALPHA HYDROLASES-LIKE SUPERFAMILY PROTEIN"/>
    <property type="match status" value="1"/>
</dbReference>
<dbReference type="Proteomes" id="UP000280861">
    <property type="component" value="Unassembled WGS sequence"/>
</dbReference>
<evidence type="ECO:0000256" key="1">
    <source>
        <dbReference type="ARBA" id="ARBA00008791"/>
    </source>
</evidence>
<dbReference type="SUPFAM" id="SSF52402">
    <property type="entry name" value="Adenine nucleotide alpha hydrolases-like"/>
    <property type="match status" value="1"/>
</dbReference>
<feature type="domain" description="UspA" evidence="2">
    <location>
        <begin position="9"/>
        <end position="143"/>
    </location>
</feature>
<dbReference type="PANTHER" id="PTHR46553:SF3">
    <property type="entry name" value="ADENINE NUCLEOTIDE ALPHA HYDROLASES-LIKE SUPERFAMILY PROTEIN"/>
    <property type="match status" value="1"/>
</dbReference>
<dbReference type="Pfam" id="PF00582">
    <property type="entry name" value="Usp"/>
    <property type="match status" value="1"/>
</dbReference>
<dbReference type="InterPro" id="IPR006016">
    <property type="entry name" value="UspA"/>
</dbReference>
<comment type="similarity">
    <text evidence="1">Belongs to the universal stress protein A family.</text>
</comment>
<evidence type="ECO:0000313" key="4">
    <source>
        <dbReference type="Proteomes" id="UP000280861"/>
    </source>
</evidence>
<dbReference type="InterPro" id="IPR006015">
    <property type="entry name" value="Universal_stress_UspA"/>
</dbReference>
<evidence type="ECO:0000259" key="2">
    <source>
        <dbReference type="Pfam" id="PF00582"/>
    </source>
</evidence>
<dbReference type="OrthoDB" id="6174426at2"/>
<dbReference type="Gene3D" id="3.40.50.620">
    <property type="entry name" value="HUPs"/>
    <property type="match status" value="1"/>
</dbReference>
<evidence type="ECO:0000313" key="3">
    <source>
        <dbReference type="EMBL" id="VDC31147.1"/>
    </source>
</evidence>
<gene>
    <name evidence="3" type="ORF">PSET11_02868</name>
</gene>
<sequence length="166" mass="17974">MLMKHGSPVKRIIVGVDGSASSVEALRQAQRLAVPSGAKILATTYWDYPQIHDGYLAMGIDGFEESAKNILTEALHEAFGSDVPRNVVPKLVRCHPREGLIEATRDADILVVGRRGQGAFGILLGSISSACVAHSHCPVLVVHELPKPRAHTQEKDEAVIEPRKDL</sequence>
<dbReference type="CDD" id="cd00293">
    <property type="entry name" value="USP-like"/>
    <property type="match status" value="1"/>
</dbReference>
<organism evidence="3 4">
    <name type="scientific">Arthrobacter ulcerisalmonis</name>
    <dbReference type="NCBI Taxonomy" id="2483813"/>
    <lineage>
        <taxon>Bacteria</taxon>
        <taxon>Bacillati</taxon>
        <taxon>Actinomycetota</taxon>
        <taxon>Actinomycetes</taxon>
        <taxon>Micrococcales</taxon>
        <taxon>Micrococcaceae</taxon>
        <taxon>Arthrobacter</taxon>
    </lineage>
</organism>
<accession>A0A3P5XQN1</accession>
<dbReference type="AlphaFoldDB" id="A0A3P5XQN1"/>
<name>A0A3P5XQN1_9MICC</name>
<proteinExistence type="inferred from homology"/>
<protein>
    <submittedName>
        <fullName evidence="3">Universal stress protein/MT2085</fullName>
    </submittedName>
</protein>
<dbReference type="EMBL" id="UXAU01000038">
    <property type="protein sequence ID" value="VDC31147.1"/>
    <property type="molecule type" value="Genomic_DNA"/>
</dbReference>
<reference evidence="3 4" key="1">
    <citation type="submission" date="2018-11" db="EMBL/GenBank/DDBJ databases">
        <authorList>
            <person name="Criscuolo A."/>
        </authorList>
    </citation>
    <scope>NUCLEOTIDE SEQUENCE [LARGE SCALE GENOMIC DNA]</scope>
    <source>
        <strain evidence="3">AT11b</strain>
    </source>
</reference>